<reference evidence="1 2" key="1">
    <citation type="journal article" date="2005" name="Nat. Biotechnol.">
        <title>Complete genome sequence of the plant commensal Pseudomonas fluorescens Pf-5.</title>
        <authorList>
            <person name="Paulsen I.T."/>
            <person name="Press C.M."/>
            <person name="Ravel J."/>
            <person name="Kobayashi D.Y."/>
            <person name="Myers G.S."/>
            <person name="Mavrodi D.V."/>
            <person name="DeBoy R.T."/>
            <person name="Seshadri R."/>
            <person name="Ren Q."/>
            <person name="Madupu R."/>
            <person name="Dodson R.J."/>
            <person name="Durkin A.S."/>
            <person name="Brinkac L.M."/>
            <person name="Daugherty S.C."/>
            <person name="Sullivan S.A."/>
            <person name="Rosovitz M.J."/>
            <person name="Gwinn M.L."/>
            <person name="Zhou L."/>
            <person name="Schneider D.J."/>
            <person name="Cartinhour S.W."/>
            <person name="Nelson W.C."/>
            <person name="Weidman J."/>
            <person name="Watkins K."/>
            <person name="Tran K."/>
            <person name="Khouri H."/>
            <person name="Pierson E.A."/>
            <person name="Pierson L.S.III."/>
            <person name="Thomashow L.S."/>
            <person name="Loper J.E."/>
        </authorList>
    </citation>
    <scope>NUCLEOTIDE SEQUENCE [LARGE SCALE GENOMIC DNA]</scope>
    <source>
        <strain evidence="2">ATCC BAA-477 / NRRL B-23932 / Pf-5</strain>
    </source>
</reference>
<proteinExistence type="predicted"/>
<accession>Q4KA91</accession>
<dbReference type="AlphaFoldDB" id="Q4KA91"/>
<evidence type="ECO:0000313" key="1">
    <source>
        <dbReference type="EMBL" id="AAY93006.1"/>
    </source>
</evidence>
<dbReference type="EMBL" id="CP000076">
    <property type="protein sequence ID" value="AAY93006.1"/>
    <property type="molecule type" value="Genomic_DNA"/>
</dbReference>
<protein>
    <submittedName>
        <fullName evidence="1">Uncharacterized protein</fullName>
    </submittedName>
</protein>
<dbReference type="HOGENOM" id="CLU_3275302_0_0_6"/>
<organism evidence="1 2">
    <name type="scientific">Pseudomonas fluorescens (strain ATCC BAA-477 / NRRL B-23932 / Pf-5)</name>
    <dbReference type="NCBI Taxonomy" id="220664"/>
    <lineage>
        <taxon>Bacteria</taxon>
        <taxon>Pseudomonadati</taxon>
        <taxon>Pseudomonadota</taxon>
        <taxon>Gammaproteobacteria</taxon>
        <taxon>Pseudomonadales</taxon>
        <taxon>Pseudomonadaceae</taxon>
        <taxon>Pseudomonas</taxon>
    </lineage>
</organism>
<dbReference type="Proteomes" id="UP000008540">
    <property type="component" value="Chromosome"/>
</dbReference>
<sequence>MRQQPIRFSLHLLAQHYTSTFPTFTFTTPSYKPQQRPLPRR</sequence>
<evidence type="ECO:0000313" key="2">
    <source>
        <dbReference type="Proteomes" id="UP000008540"/>
    </source>
</evidence>
<name>Q4KA91_PSEF5</name>
<dbReference type="KEGG" id="pfl:PFL_3741"/>
<gene>
    <name evidence="1" type="ordered locus">PFL_3741</name>
</gene>